<feature type="compositionally biased region" description="Basic and acidic residues" evidence="2">
    <location>
        <begin position="384"/>
        <end position="396"/>
    </location>
</feature>
<feature type="compositionally biased region" description="Polar residues" evidence="2">
    <location>
        <begin position="647"/>
        <end position="660"/>
    </location>
</feature>
<feature type="signal peptide" evidence="3">
    <location>
        <begin position="1"/>
        <end position="29"/>
    </location>
</feature>
<dbReference type="AlphaFoldDB" id="A0A0M3K2Z2"/>
<feature type="compositionally biased region" description="Basic and acidic residues" evidence="2">
    <location>
        <begin position="661"/>
        <end position="680"/>
    </location>
</feature>
<evidence type="ECO:0000313" key="4">
    <source>
        <dbReference type="EMBL" id="VDK53194.1"/>
    </source>
</evidence>
<accession>A0A0M3K2Z2</accession>
<evidence type="ECO:0000313" key="5">
    <source>
        <dbReference type="Proteomes" id="UP000267096"/>
    </source>
</evidence>
<reference evidence="4 5" key="2">
    <citation type="submission" date="2018-11" db="EMBL/GenBank/DDBJ databases">
        <authorList>
            <consortium name="Pathogen Informatics"/>
        </authorList>
    </citation>
    <scope>NUCLEOTIDE SEQUENCE [LARGE SCALE GENOMIC DNA]</scope>
</reference>
<keyword evidence="3" id="KW-0732">Signal</keyword>
<feature type="compositionally biased region" description="Basic and acidic residues" evidence="2">
    <location>
        <begin position="306"/>
        <end position="320"/>
    </location>
</feature>
<gene>
    <name evidence="4" type="ORF">ASIM_LOCUS14731</name>
</gene>
<proteinExistence type="predicted"/>
<dbReference type="OrthoDB" id="5877577at2759"/>
<evidence type="ECO:0000256" key="1">
    <source>
        <dbReference type="SAM" id="Coils"/>
    </source>
</evidence>
<evidence type="ECO:0000256" key="2">
    <source>
        <dbReference type="SAM" id="MobiDB-lite"/>
    </source>
</evidence>
<feature type="compositionally biased region" description="Polar residues" evidence="2">
    <location>
        <begin position="348"/>
        <end position="360"/>
    </location>
</feature>
<feature type="compositionally biased region" description="Polar residues" evidence="2">
    <location>
        <begin position="324"/>
        <end position="337"/>
    </location>
</feature>
<evidence type="ECO:0000313" key="6">
    <source>
        <dbReference type="WBParaSite" id="ASIM_0001532101-mRNA-1"/>
    </source>
</evidence>
<feature type="region of interest" description="Disordered" evidence="2">
    <location>
        <begin position="210"/>
        <end position="235"/>
    </location>
</feature>
<name>A0A0M3K2Z2_ANISI</name>
<dbReference type="EMBL" id="UYRR01031900">
    <property type="protein sequence ID" value="VDK53194.1"/>
    <property type="molecule type" value="Genomic_DNA"/>
</dbReference>
<reference evidence="6" key="1">
    <citation type="submission" date="2017-02" db="UniProtKB">
        <authorList>
            <consortium name="WormBaseParasite"/>
        </authorList>
    </citation>
    <scope>IDENTIFICATION</scope>
</reference>
<protein>
    <submittedName>
        <fullName evidence="6">TIL domain-containing protein</fullName>
    </submittedName>
</protein>
<keyword evidence="1" id="KW-0175">Coiled coil</keyword>
<feature type="chain" id="PRO_5043121323" evidence="3">
    <location>
        <begin position="30"/>
        <end position="693"/>
    </location>
</feature>
<keyword evidence="5" id="KW-1185">Reference proteome</keyword>
<dbReference type="WBParaSite" id="ASIM_0001532101-mRNA-1">
    <property type="protein sequence ID" value="ASIM_0001532101-mRNA-1"/>
    <property type="gene ID" value="ASIM_0001532101"/>
</dbReference>
<sequence>MNRLLSDMAFRYVLFNLLIALFTTSSVGAHQPIPDAALHTIPNLVVSCSSDSDCAPDEYCNKVCRSFTGCAVVCVTKKSIPIQQMFETAIFKRFYLTHHVVPVGVAEPHWLKNEMAVMEALNNELAASEDEKDGSSATQQLEDDSLLPVVSELKKPLSITHVKVSESAVSSARADHVVDAHTSKDEDIEASGLDLETSSGEVISAAAKAEESSAVEADTEANMEEASGNDPEDITAETVPSTVSMEKLITDVDDNNNESESSEYVLKEDVNEISNVEQSTTEALRIDTDSSEYETAEASGEYLSEGVRDQSRLGGMKEEANEPLNGQNSVVTSTDINGDSDLEGSGYGQNELSVNEQSYARNEEAELDSNIESAEASGDELDGSDQKGKPEFKIDTEEGSGGHGLVVVDHSVGAKMAVETEEASGDELDGSDQIGKPEFKIDTEEGSGGHGLLVVDRSVGAKMAVETKEASGHDFNGSDTLQVKPAMKVDVDDEVLDEGFITLPKNVLEIKKTGEPSSIVQKWKEEFHENVIPSTSNITLEEIPISKRTVLPSFRKKSECPPARICKRGCGISIDENGCQSCQCIWKSSSCSNEEPCIDPKQICDFGRCQCKFGYIQDMTRPGECKADPSFPEYSVVLTDKNVRDGQVNSRRMSQASSQIEDTKKITLPVDDIRKKRESGVHTSTKRTRGERI</sequence>
<feature type="coiled-coil region" evidence="1">
    <location>
        <begin position="111"/>
        <end position="138"/>
    </location>
</feature>
<dbReference type="Proteomes" id="UP000267096">
    <property type="component" value="Unassembled WGS sequence"/>
</dbReference>
<feature type="region of interest" description="Disordered" evidence="2">
    <location>
        <begin position="645"/>
        <end position="693"/>
    </location>
</feature>
<organism evidence="6">
    <name type="scientific">Anisakis simplex</name>
    <name type="common">Herring worm</name>
    <dbReference type="NCBI Taxonomy" id="6269"/>
    <lineage>
        <taxon>Eukaryota</taxon>
        <taxon>Metazoa</taxon>
        <taxon>Ecdysozoa</taxon>
        <taxon>Nematoda</taxon>
        <taxon>Chromadorea</taxon>
        <taxon>Rhabditida</taxon>
        <taxon>Spirurina</taxon>
        <taxon>Ascaridomorpha</taxon>
        <taxon>Ascaridoidea</taxon>
        <taxon>Anisakidae</taxon>
        <taxon>Anisakis</taxon>
        <taxon>Anisakis simplex complex</taxon>
    </lineage>
</organism>
<evidence type="ECO:0000256" key="3">
    <source>
        <dbReference type="SAM" id="SignalP"/>
    </source>
</evidence>
<feature type="region of interest" description="Disordered" evidence="2">
    <location>
        <begin position="275"/>
        <end position="404"/>
    </location>
</feature>